<name>A0ABW9LR58_9MYCO</name>
<comment type="caution">
    <text evidence="1">The sequence shown here is derived from an EMBL/GenBank/DDBJ whole genome shotgun (WGS) entry which is preliminary data.</text>
</comment>
<reference evidence="1 2" key="1">
    <citation type="submission" date="2024-12" db="EMBL/GenBank/DDBJ databases">
        <title>The coexistence of Mycolicibacterium septicum and Mycolicibacterium nivoides in clinical samples.</title>
        <authorList>
            <person name="Wang C."/>
            <person name="Feng Y."/>
            <person name="Zong Z."/>
        </authorList>
    </citation>
    <scope>NUCLEOTIDE SEQUENCE [LARGE SCALE GENOMIC DNA]</scope>
    <source>
        <strain evidence="1 2">120310</strain>
    </source>
</reference>
<protein>
    <submittedName>
        <fullName evidence="1">Uncharacterized protein</fullName>
    </submittedName>
</protein>
<organism evidence="1 2">
    <name type="scientific">Mycolicibacterium septicum</name>
    <dbReference type="NCBI Taxonomy" id="98668"/>
    <lineage>
        <taxon>Bacteria</taxon>
        <taxon>Bacillati</taxon>
        <taxon>Actinomycetota</taxon>
        <taxon>Actinomycetes</taxon>
        <taxon>Mycobacteriales</taxon>
        <taxon>Mycobacteriaceae</taxon>
        <taxon>Mycolicibacterium</taxon>
    </lineage>
</organism>
<dbReference type="RefSeq" id="WP_409548833.1">
    <property type="nucleotide sequence ID" value="NZ_JBKBDE010000001.1"/>
</dbReference>
<keyword evidence="2" id="KW-1185">Reference proteome</keyword>
<accession>A0ABW9LR58</accession>
<evidence type="ECO:0000313" key="2">
    <source>
        <dbReference type="Proteomes" id="UP001635817"/>
    </source>
</evidence>
<sequence length="67" mass="7606">MSFSLPAASSAAAELSLLRRRIVAFMVRLNAPRARLDARPGRRRKPQPRLRAAYIEQAAMAREMDRL</sequence>
<dbReference type="Proteomes" id="UP001635817">
    <property type="component" value="Unassembled WGS sequence"/>
</dbReference>
<gene>
    <name evidence="1" type="ORF">ACK4CP_06295</name>
</gene>
<dbReference type="EMBL" id="JBKBDE010000001">
    <property type="protein sequence ID" value="MFN6549990.1"/>
    <property type="molecule type" value="Genomic_DNA"/>
</dbReference>
<proteinExistence type="predicted"/>
<evidence type="ECO:0000313" key="1">
    <source>
        <dbReference type="EMBL" id="MFN6549990.1"/>
    </source>
</evidence>